<dbReference type="Gene3D" id="2.40.160.20">
    <property type="match status" value="1"/>
</dbReference>
<evidence type="ECO:0000313" key="2">
    <source>
        <dbReference type="Proteomes" id="UP000468650"/>
    </source>
</evidence>
<reference evidence="1 2" key="1">
    <citation type="submission" date="2019-09" db="EMBL/GenBank/DDBJ databases">
        <title>Genomes of family Cryomorphaceae.</title>
        <authorList>
            <person name="Bowman J.P."/>
        </authorList>
    </citation>
    <scope>NUCLEOTIDE SEQUENCE [LARGE SCALE GENOMIC DNA]</scope>
    <source>
        <strain evidence="1 2">LMG 25704</strain>
    </source>
</reference>
<sequence length="171" mass="19714">MKRSEIISFLIVSISLCLSTGLFGQEKQLWMTAAGGYNFQSARFTLKATLQYPSVRYITIGAELSHAGRNYGIWDLNTGEFDEKIAWITGSFIRVDYHPAYHWSSNPTWDPYVGIGGGVYTYFFEKAPGYYDFSIMLGTRYWIDHRWGIDFELGIREKIGFNLGVSYKFFE</sequence>
<gene>
    <name evidence="1" type="ORF">F8C67_13315</name>
</gene>
<proteinExistence type="predicted"/>
<accession>A0A6N6RE33</accession>
<organism evidence="1 2">
    <name type="scientific">Phaeocystidibacter luteus</name>
    <dbReference type="NCBI Taxonomy" id="911197"/>
    <lineage>
        <taxon>Bacteria</taxon>
        <taxon>Pseudomonadati</taxon>
        <taxon>Bacteroidota</taxon>
        <taxon>Flavobacteriia</taxon>
        <taxon>Flavobacteriales</taxon>
        <taxon>Phaeocystidibacteraceae</taxon>
        <taxon>Phaeocystidibacter</taxon>
    </lineage>
</organism>
<dbReference type="RefSeq" id="WP_151668361.1">
    <property type="nucleotide sequence ID" value="NZ_WBVO01000014.1"/>
</dbReference>
<protein>
    <submittedName>
        <fullName evidence="1">Uncharacterized protein</fullName>
    </submittedName>
</protein>
<name>A0A6N6RE33_9FLAO</name>
<keyword evidence="2" id="KW-1185">Reference proteome</keyword>
<dbReference type="EMBL" id="WBVO01000014">
    <property type="protein sequence ID" value="KAB2805428.1"/>
    <property type="molecule type" value="Genomic_DNA"/>
</dbReference>
<dbReference type="OrthoDB" id="9782229at2"/>
<dbReference type="AlphaFoldDB" id="A0A6N6RE33"/>
<evidence type="ECO:0000313" key="1">
    <source>
        <dbReference type="EMBL" id="KAB2805428.1"/>
    </source>
</evidence>
<dbReference type="InterPro" id="IPR011250">
    <property type="entry name" value="OMP/PagP_B-barrel"/>
</dbReference>
<dbReference type="Proteomes" id="UP000468650">
    <property type="component" value="Unassembled WGS sequence"/>
</dbReference>
<comment type="caution">
    <text evidence="1">The sequence shown here is derived from an EMBL/GenBank/DDBJ whole genome shotgun (WGS) entry which is preliminary data.</text>
</comment>
<dbReference type="SUPFAM" id="SSF56925">
    <property type="entry name" value="OMPA-like"/>
    <property type="match status" value="1"/>
</dbReference>